<dbReference type="GO" id="GO:0030964">
    <property type="term" value="C:NADH dehydrogenase complex"/>
    <property type="evidence" value="ECO:0007669"/>
    <property type="project" value="TreeGrafter"/>
</dbReference>
<comment type="similarity">
    <text evidence="2">Belongs to the complex I subunit 4L family.</text>
</comment>
<organism evidence="12">
    <name type="scientific">Plakina crypta</name>
    <name type="common">Sponge</name>
    <dbReference type="NCBI Taxonomy" id="908212"/>
    <lineage>
        <taxon>Eukaryota</taxon>
        <taxon>Metazoa</taxon>
        <taxon>Porifera</taxon>
        <taxon>Homoscleromorpha</taxon>
        <taxon>Homosclerophorida</taxon>
        <taxon>Plakinidae</taxon>
        <taxon>Plakina</taxon>
    </lineage>
</organism>
<feature type="transmembrane region" description="Helical" evidence="11">
    <location>
        <begin position="59"/>
        <end position="83"/>
    </location>
</feature>
<dbReference type="EMBL" id="HQ269352">
    <property type="protein sequence ID" value="ADO51374.1"/>
    <property type="molecule type" value="Genomic_DNA"/>
</dbReference>
<evidence type="ECO:0000256" key="4">
    <source>
        <dbReference type="ARBA" id="ARBA00022448"/>
    </source>
</evidence>
<evidence type="ECO:0000256" key="6">
    <source>
        <dbReference type="ARBA" id="ARBA00022967"/>
    </source>
</evidence>
<dbReference type="AlphaFoldDB" id="E7DNF7"/>
<evidence type="ECO:0000313" key="12">
    <source>
        <dbReference type="EMBL" id="ADO51374.1"/>
    </source>
</evidence>
<sequence>MYNEYFIISIILFILAVLGIILNRSNVIIMLMSIELMLLAMSFLFLINSEALDNLIGEVFTIMVLTVAAGEIAIGLAILVAYYRIKGTIAIKSLNLLRGWATFKIDPMGISLDGEYNVFSLFSFFLFFIGTKMKN</sequence>
<dbReference type="PANTHER" id="PTHR11434">
    <property type="entry name" value="NADH-UBIQUINONE OXIDOREDUCTASE SUBUNIT ND4L"/>
    <property type="match status" value="1"/>
</dbReference>
<keyword evidence="7 11" id="KW-1133">Transmembrane helix</keyword>
<gene>
    <name evidence="12" type="primary">nad4L</name>
</gene>
<proteinExistence type="inferred from homology"/>
<dbReference type="GO" id="GO:0016651">
    <property type="term" value="F:oxidoreductase activity, acting on NAD(P)H"/>
    <property type="evidence" value="ECO:0007669"/>
    <property type="project" value="InterPro"/>
</dbReference>
<feature type="transmembrane region" description="Helical" evidence="11">
    <location>
        <begin position="27"/>
        <end position="47"/>
    </location>
</feature>
<dbReference type="NCBIfam" id="NF004320">
    <property type="entry name" value="PRK05715.1-2"/>
    <property type="match status" value="1"/>
</dbReference>
<evidence type="ECO:0000256" key="1">
    <source>
        <dbReference type="ARBA" id="ARBA00004141"/>
    </source>
</evidence>
<keyword evidence="8" id="KW-0520">NAD</keyword>
<evidence type="ECO:0000256" key="11">
    <source>
        <dbReference type="SAM" id="Phobius"/>
    </source>
</evidence>
<dbReference type="HAMAP" id="MF_01456">
    <property type="entry name" value="NDH1_NuoK"/>
    <property type="match status" value="1"/>
</dbReference>
<keyword evidence="5 11" id="KW-0812">Transmembrane</keyword>
<dbReference type="Gene3D" id="1.10.287.3510">
    <property type="match status" value="1"/>
</dbReference>
<keyword evidence="9 11" id="KW-0472">Membrane</keyword>
<keyword evidence="4" id="KW-0813">Transport</keyword>
<evidence type="ECO:0000256" key="10">
    <source>
        <dbReference type="ARBA" id="ARBA00031586"/>
    </source>
</evidence>
<keyword evidence="12" id="KW-0496">Mitochondrion</keyword>
<feature type="transmembrane region" description="Helical" evidence="11">
    <location>
        <begin position="6"/>
        <end position="22"/>
    </location>
</feature>
<keyword evidence="6" id="KW-1278">Translocase</keyword>
<dbReference type="InterPro" id="IPR039428">
    <property type="entry name" value="NUOK/Mnh_C1-like"/>
</dbReference>
<dbReference type="PANTHER" id="PTHR11434:SF16">
    <property type="entry name" value="NADH-UBIQUINONE OXIDOREDUCTASE CHAIN 4L"/>
    <property type="match status" value="1"/>
</dbReference>
<accession>E7DNF7</accession>
<comment type="subcellular location">
    <subcellularLocation>
        <location evidence="1">Membrane</location>
        <topology evidence="1">Multi-pass membrane protein</topology>
    </subcellularLocation>
</comment>
<evidence type="ECO:0000256" key="3">
    <source>
        <dbReference type="ARBA" id="ARBA00016612"/>
    </source>
</evidence>
<reference evidence="12" key="1">
    <citation type="journal article" date="2010" name="PLoS ONE">
        <title>Molecular phylogeny restores the supra-generic subdivision of homoscleromorph sponges (Porifera, Homoscleromorpha).</title>
        <authorList>
            <person name="Gazave E."/>
            <person name="Lapebie P."/>
            <person name="Renard E."/>
            <person name="Vacelet J."/>
            <person name="Rocher C."/>
            <person name="Ereskovsky A.V."/>
            <person name="Lavrov D.V."/>
            <person name="Borchiellini C."/>
        </authorList>
    </citation>
    <scope>NUCLEOTIDE SEQUENCE</scope>
    <source>
        <strain evidence="12">CB00D</strain>
    </source>
</reference>
<dbReference type="NCBIfam" id="NF004323">
    <property type="entry name" value="PRK05715.1-5"/>
    <property type="match status" value="1"/>
</dbReference>
<evidence type="ECO:0000256" key="5">
    <source>
        <dbReference type="ARBA" id="ARBA00022692"/>
    </source>
</evidence>
<evidence type="ECO:0000256" key="9">
    <source>
        <dbReference type="ARBA" id="ARBA00023136"/>
    </source>
</evidence>
<protein>
    <recommendedName>
        <fullName evidence="3">NADH-ubiquinone oxidoreductase chain 4L</fullName>
    </recommendedName>
    <alternativeName>
        <fullName evidence="10">NADH dehydrogenase subunit 4L</fullName>
    </alternativeName>
</protein>
<keyword evidence="12" id="KW-0560">Oxidoreductase</keyword>
<dbReference type="Pfam" id="PF00420">
    <property type="entry name" value="Oxidored_q2"/>
    <property type="match status" value="1"/>
</dbReference>
<dbReference type="InterPro" id="IPR001133">
    <property type="entry name" value="NADH_UbQ_OxRdtase_chain4L/K"/>
</dbReference>
<evidence type="ECO:0000256" key="2">
    <source>
        <dbReference type="ARBA" id="ARBA00010519"/>
    </source>
</evidence>
<evidence type="ECO:0000256" key="7">
    <source>
        <dbReference type="ARBA" id="ARBA00022989"/>
    </source>
</evidence>
<geneLocation type="mitochondrion" evidence="12"/>
<name>E7DNF7_PLACY</name>
<evidence type="ECO:0000256" key="8">
    <source>
        <dbReference type="ARBA" id="ARBA00023027"/>
    </source>
</evidence>
<dbReference type="GO" id="GO:0042773">
    <property type="term" value="P:ATP synthesis coupled electron transport"/>
    <property type="evidence" value="ECO:0007669"/>
    <property type="project" value="InterPro"/>
</dbReference>